<keyword evidence="1 2" id="KW-0732">Signal</keyword>
<reference evidence="4 5" key="1">
    <citation type="submission" date="2018-03" db="EMBL/GenBank/DDBJ databases">
        <title>Genomic Encyclopedia of Type Strains, Phase III (KMG-III): the genomes of soil and plant-associated and newly described type strains.</title>
        <authorList>
            <person name="Whitman W."/>
        </authorList>
    </citation>
    <scope>NUCLEOTIDE SEQUENCE [LARGE SCALE GENOMIC DNA]</scope>
    <source>
        <strain evidence="4 5">CGMCC 4.7104</strain>
    </source>
</reference>
<dbReference type="OrthoDB" id="7671932at2"/>
<sequence length="491" mass="52142">MKQHTAFLSRTLRSMLAVPVVALGVVALSATQASAVSRPAIVAAAQDQLGNSARNHESPMGSGCNYYTGYFRTWKPAGGCPSSDGVQWRDSDWCADFVKYVWQRARVPHANVPETGGGILTGWAASFKDYGVKYGTWHTRGSGYTPQPGDSVVFDWDQSGDIDHVGIVSSANGSTVYTIEGNSGDRIKANSYSRSNIDIVGYSAPVGGTSEEPRDGNSVTGDPYADLLTVDSAGKLMLYSNNFVRDNGQPYTGSEPREVGHGWGGFARTMPADVTGDGFTDLLAVNSAGKLMLYSNNIVRDNGQPYAGSEPREVGHGWGGFSNVIPADVTGDGFTDLLTVDTAGKLMLYSNNFVRDNGQPFTGSEPREVGHGWGGFSKVIPADVTGDGFTDLLALDSAGKLMLYSNNFVRDDGQPYTGSAPREVGHGWGGFSKVVPADVTGDGFTDLLALDSAGKLMLYSNNFVRDDGQPFTGSEPREVGHGWGGFAQILA</sequence>
<dbReference type="AlphaFoldDB" id="A0A2T0LUC3"/>
<comment type="caution">
    <text evidence="4">The sequence shown here is derived from an EMBL/GenBank/DDBJ whole genome shotgun (WGS) entry which is preliminary data.</text>
</comment>
<protein>
    <submittedName>
        <fullName evidence="4">VCBS repeat protein</fullName>
    </submittedName>
</protein>
<dbReference type="RefSeq" id="WP_106253001.1">
    <property type="nucleotide sequence ID" value="NZ_JBFAIL010000003.1"/>
</dbReference>
<evidence type="ECO:0000256" key="2">
    <source>
        <dbReference type="SAM" id="SignalP"/>
    </source>
</evidence>
<dbReference type="Pfam" id="PF05257">
    <property type="entry name" value="CHAP"/>
    <property type="match status" value="1"/>
</dbReference>
<name>A0A2T0LUC3_9ACTN</name>
<evidence type="ECO:0000313" key="5">
    <source>
        <dbReference type="Proteomes" id="UP000238312"/>
    </source>
</evidence>
<dbReference type="InterPro" id="IPR028994">
    <property type="entry name" value="Integrin_alpha_N"/>
</dbReference>
<evidence type="ECO:0000313" key="4">
    <source>
        <dbReference type="EMBL" id="PRX47416.1"/>
    </source>
</evidence>
<proteinExistence type="predicted"/>
<feature type="domain" description="Peptidase C51" evidence="3">
    <location>
        <begin position="90"/>
        <end position="182"/>
    </location>
</feature>
<dbReference type="Gene3D" id="3.90.1720.10">
    <property type="entry name" value="endopeptidase domain like (from Nostoc punctiforme)"/>
    <property type="match status" value="1"/>
</dbReference>
<feature type="signal peptide" evidence="2">
    <location>
        <begin position="1"/>
        <end position="35"/>
    </location>
</feature>
<evidence type="ECO:0000259" key="3">
    <source>
        <dbReference type="Pfam" id="PF05257"/>
    </source>
</evidence>
<dbReference type="Proteomes" id="UP000238312">
    <property type="component" value="Unassembled WGS sequence"/>
</dbReference>
<dbReference type="InterPro" id="IPR013517">
    <property type="entry name" value="FG-GAP"/>
</dbReference>
<feature type="chain" id="PRO_5015593736" evidence="2">
    <location>
        <begin position="36"/>
        <end position="491"/>
    </location>
</feature>
<evidence type="ECO:0000256" key="1">
    <source>
        <dbReference type="ARBA" id="ARBA00022729"/>
    </source>
</evidence>
<dbReference type="InterPro" id="IPR007921">
    <property type="entry name" value="CHAP_dom"/>
</dbReference>
<dbReference type="PANTHER" id="PTHR44103:SF1">
    <property type="entry name" value="PROPROTEIN CONVERTASE P"/>
    <property type="match status" value="1"/>
</dbReference>
<gene>
    <name evidence="4" type="ORF">B0I32_14213</name>
</gene>
<dbReference type="EMBL" id="PVNG01000042">
    <property type="protein sequence ID" value="PRX47416.1"/>
    <property type="molecule type" value="Genomic_DNA"/>
</dbReference>
<dbReference type="PANTHER" id="PTHR44103">
    <property type="entry name" value="PROPROTEIN CONVERTASE P"/>
    <property type="match status" value="1"/>
</dbReference>
<dbReference type="SUPFAM" id="SSF69318">
    <property type="entry name" value="Integrin alpha N-terminal domain"/>
    <property type="match status" value="1"/>
</dbReference>
<accession>A0A2T0LUC3</accession>
<keyword evidence="5" id="KW-1185">Reference proteome</keyword>
<dbReference type="Pfam" id="PF13517">
    <property type="entry name" value="FG-GAP_3"/>
    <property type="match status" value="1"/>
</dbReference>
<organism evidence="4 5">
    <name type="scientific">Nonomuraea fuscirosea</name>
    <dbReference type="NCBI Taxonomy" id="1291556"/>
    <lineage>
        <taxon>Bacteria</taxon>
        <taxon>Bacillati</taxon>
        <taxon>Actinomycetota</taxon>
        <taxon>Actinomycetes</taxon>
        <taxon>Streptosporangiales</taxon>
        <taxon>Streptosporangiaceae</taxon>
        <taxon>Nonomuraea</taxon>
    </lineage>
</organism>